<comment type="subcellular location">
    <subcellularLocation>
        <location evidence="1">Membrane</location>
        <topology evidence="1">Multi-pass membrane protein</topology>
    </subcellularLocation>
</comment>
<keyword evidence="6 7" id="KW-0472">Membrane</keyword>
<sequence>MNIFLSAAIGILAFFIARGRDERNATAALIAINLFAYFLTSDLLEAYKSIIIEWGNSLLNIISNPATLVTSMFLHANIVHIALNMYALYIFGNILEKGLGSGRFLLIYMASGIFGNLLSLLISYLANSISIGVGASGAILGLFGFIMAYEYRITGKIGFSSIIVALFVLAGGFMPNVDVSAHVGGFVTGLIYGLISMRPERYEVVS</sequence>
<dbReference type="PANTHER" id="PTHR43731:SF14">
    <property type="entry name" value="PRESENILIN-ASSOCIATED RHOMBOID-LIKE PROTEIN, MITOCHONDRIAL"/>
    <property type="match status" value="1"/>
</dbReference>
<dbReference type="OrthoDB" id="26567at2157"/>
<dbReference type="Pfam" id="PF01694">
    <property type="entry name" value="Rhomboid"/>
    <property type="match status" value="1"/>
</dbReference>
<dbReference type="AlphaFoldDB" id="A0A3R9RKM3"/>
<comment type="similarity">
    <text evidence="2">Belongs to the peptidase S54 family.</text>
</comment>
<dbReference type="RefSeq" id="WP_125672561.1">
    <property type="nucleotide sequence ID" value="NZ_RCOS01000156.1"/>
</dbReference>
<feature type="transmembrane region" description="Helical" evidence="7">
    <location>
        <begin position="156"/>
        <end position="173"/>
    </location>
</feature>
<evidence type="ECO:0000256" key="7">
    <source>
        <dbReference type="SAM" id="Phobius"/>
    </source>
</evidence>
<evidence type="ECO:0000256" key="1">
    <source>
        <dbReference type="ARBA" id="ARBA00004141"/>
    </source>
</evidence>
<feature type="domain" description="Peptidase S54 rhomboid" evidence="8">
    <location>
        <begin position="67"/>
        <end position="197"/>
    </location>
</feature>
<organism evidence="9 10">
    <name type="scientific">Candidatus Methanodesulfokora washburnensis</name>
    <dbReference type="NCBI Taxonomy" id="2478471"/>
    <lineage>
        <taxon>Archaea</taxon>
        <taxon>Thermoproteota</taxon>
        <taxon>Candidatus Korarchaeia</taxon>
        <taxon>Candidatus Korarchaeia incertae sedis</taxon>
        <taxon>Candidatus Methanodesulfokora</taxon>
    </lineage>
</organism>
<dbReference type="GO" id="GO:0006508">
    <property type="term" value="P:proteolysis"/>
    <property type="evidence" value="ECO:0007669"/>
    <property type="project" value="UniProtKB-KW"/>
</dbReference>
<evidence type="ECO:0000313" key="9">
    <source>
        <dbReference type="EMBL" id="RSN72390.1"/>
    </source>
</evidence>
<evidence type="ECO:0000256" key="5">
    <source>
        <dbReference type="ARBA" id="ARBA00022989"/>
    </source>
</evidence>
<keyword evidence="5 7" id="KW-1133">Transmembrane helix</keyword>
<dbReference type="PANTHER" id="PTHR43731">
    <property type="entry name" value="RHOMBOID PROTEASE"/>
    <property type="match status" value="1"/>
</dbReference>
<dbReference type="InterPro" id="IPR022764">
    <property type="entry name" value="Peptidase_S54_rhomboid_dom"/>
</dbReference>
<keyword evidence="4" id="KW-0378">Hydrolase</keyword>
<evidence type="ECO:0000256" key="2">
    <source>
        <dbReference type="ARBA" id="ARBA00009045"/>
    </source>
</evidence>
<keyword evidence="10" id="KW-1185">Reference proteome</keyword>
<dbReference type="InterPro" id="IPR050925">
    <property type="entry name" value="Rhomboid_protease_S54"/>
</dbReference>
<feature type="transmembrane region" description="Helical" evidence="7">
    <location>
        <begin position="179"/>
        <end position="197"/>
    </location>
</feature>
<evidence type="ECO:0000259" key="8">
    <source>
        <dbReference type="Pfam" id="PF01694"/>
    </source>
</evidence>
<gene>
    <name evidence="9" type="ORF">D6D85_13970</name>
</gene>
<dbReference type="GO" id="GO:0016020">
    <property type="term" value="C:membrane"/>
    <property type="evidence" value="ECO:0007669"/>
    <property type="project" value="UniProtKB-SubCell"/>
</dbReference>
<dbReference type="EMBL" id="RCOS01000156">
    <property type="protein sequence ID" value="RSN72390.1"/>
    <property type="molecule type" value="Genomic_DNA"/>
</dbReference>
<dbReference type="Gene3D" id="1.20.1540.10">
    <property type="entry name" value="Rhomboid-like"/>
    <property type="match status" value="1"/>
</dbReference>
<evidence type="ECO:0000313" key="10">
    <source>
        <dbReference type="Proteomes" id="UP000277582"/>
    </source>
</evidence>
<dbReference type="Proteomes" id="UP000277582">
    <property type="component" value="Unassembled WGS sequence"/>
</dbReference>
<feature type="transmembrane region" description="Helical" evidence="7">
    <location>
        <begin position="72"/>
        <end position="92"/>
    </location>
</feature>
<dbReference type="GO" id="GO:0004252">
    <property type="term" value="F:serine-type endopeptidase activity"/>
    <property type="evidence" value="ECO:0007669"/>
    <property type="project" value="InterPro"/>
</dbReference>
<reference evidence="9 10" key="1">
    <citation type="submission" date="2018-10" db="EMBL/GenBank/DDBJ databases">
        <title>Co-occurring genomic capacity for anaerobic methane metabolism and dissimilatory sulfite reduction discovered in the Korarchaeota.</title>
        <authorList>
            <person name="Mckay L.J."/>
            <person name="Dlakic M."/>
            <person name="Fields M.W."/>
            <person name="Delmont T.O."/>
            <person name="Eren A.M."/>
            <person name="Jay Z.J."/>
            <person name="Klingelsmith K.B."/>
            <person name="Rusch D.B."/>
            <person name="Inskeep W.P."/>
        </authorList>
    </citation>
    <scope>NUCLEOTIDE SEQUENCE [LARGE SCALE GENOMIC DNA]</scope>
    <source>
        <strain evidence="9 10">MDKW</strain>
    </source>
</reference>
<feature type="transmembrane region" description="Helical" evidence="7">
    <location>
        <begin position="104"/>
        <end position="125"/>
    </location>
</feature>
<dbReference type="InterPro" id="IPR035952">
    <property type="entry name" value="Rhomboid-like_sf"/>
</dbReference>
<feature type="transmembrane region" description="Helical" evidence="7">
    <location>
        <begin position="131"/>
        <end position="149"/>
    </location>
</feature>
<accession>A0A3R9RKM3</accession>
<keyword evidence="9" id="KW-0645">Protease</keyword>
<evidence type="ECO:0000256" key="4">
    <source>
        <dbReference type="ARBA" id="ARBA00022801"/>
    </source>
</evidence>
<dbReference type="SUPFAM" id="SSF144091">
    <property type="entry name" value="Rhomboid-like"/>
    <property type="match status" value="1"/>
</dbReference>
<protein>
    <submittedName>
        <fullName evidence="9">Rhomboid family intramembrane serine protease</fullName>
    </submittedName>
</protein>
<name>A0A3R9RKM3_9CREN</name>
<proteinExistence type="inferred from homology"/>
<evidence type="ECO:0000256" key="6">
    <source>
        <dbReference type="ARBA" id="ARBA00023136"/>
    </source>
</evidence>
<comment type="caution">
    <text evidence="9">The sequence shown here is derived from an EMBL/GenBank/DDBJ whole genome shotgun (WGS) entry which is preliminary data.</text>
</comment>
<evidence type="ECO:0000256" key="3">
    <source>
        <dbReference type="ARBA" id="ARBA00022692"/>
    </source>
</evidence>
<keyword evidence="3 7" id="KW-0812">Transmembrane</keyword>